<dbReference type="GO" id="GO:0016787">
    <property type="term" value="F:hydrolase activity"/>
    <property type="evidence" value="ECO:0007669"/>
    <property type="project" value="UniProtKB-UniRule"/>
</dbReference>
<keyword evidence="2" id="KW-0442">Lipid degradation</keyword>
<dbReference type="Pfam" id="PF01734">
    <property type="entry name" value="Patatin"/>
    <property type="match status" value="1"/>
</dbReference>
<dbReference type="OrthoDB" id="412240at2759"/>
<dbReference type="PANTHER" id="PTHR46394">
    <property type="entry name" value="ANNEXIN"/>
    <property type="match status" value="1"/>
</dbReference>
<organism evidence="5">
    <name type="scientific">Capitella teleta</name>
    <name type="common">Polychaete worm</name>
    <dbReference type="NCBI Taxonomy" id="283909"/>
    <lineage>
        <taxon>Eukaryota</taxon>
        <taxon>Metazoa</taxon>
        <taxon>Spiralia</taxon>
        <taxon>Lophotrochozoa</taxon>
        <taxon>Annelida</taxon>
        <taxon>Polychaeta</taxon>
        <taxon>Sedentaria</taxon>
        <taxon>Scolecida</taxon>
        <taxon>Capitellidae</taxon>
        <taxon>Capitella</taxon>
    </lineage>
</organism>
<feature type="short sequence motif" description="GXGXXG" evidence="2">
    <location>
        <begin position="53"/>
        <end position="58"/>
    </location>
</feature>
<dbReference type="SUPFAM" id="SSF52151">
    <property type="entry name" value="FabD/lysophospholipase-like"/>
    <property type="match status" value="1"/>
</dbReference>
<keyword evidence="7" id="KW-1185">Reference proteome</keyword>
<dbReference type="OMA" id="ITICEAV"/>
<keyword evidence="2" id="KW-0378">Hydrolase</keyword>
<evidence type="ECO:0000313" key="7">
    <source>
        <dbReference type="Proteomes" id="UP000014760"/>
    </source>
</evidence>
<name>R7TTZ2_CAPTE</name>
<evidence type="ECO:0000259" key="4">
    <source>
        <dbReference type="PROSITE" id="PS51635"/>
    </source>
</evidence>
<dbReference type="InterPro" id="IPR016035">
    <property type="entry name" value="Acyl_Trfase/lysoPLipase"/>
</dbReference>
<dbReference type="GO" id="GO:0016042">
    <property type="term" value="P:lipid catabolic process"/>
    <property type="evidence" value="ECO:0007669"/>
    <property type="project" value="UniProtKB-UniRule"/>
</dbReference>
<dbReference type="InterPro" id="IPR052580">
    <property type="entry name" value="Lipid_Hydrolase"/>
</dbReference>
<feature type="domain" description="PNPLA" evidence="4">
    <location>
        <begin position="49"/>
        <end position="239"/>
    </location>
</feature>
<dbReference type="PROSITE" id="PS51635">
    <property type="entry name" value="PNPLA"/>
    <property type="match status" value="1"/>
</dbReference>
<proteinExistence type="predicted"/>
<dbReference type="EMBL" id="KB309404">
    <property type="protein sequence ID" value="ELT94485.1"/>
    <property type="molecule type" value="Genomic_DNA"/>
</dbReference>
<evidence type="ECO:0000256" key="1">
    <source>
        <dbReference type="ARBA" id="ARBA00023098"/>
    </source>
</evidence>
<feature type="short sequence motif" description="DGA/G" evidence="2">
    <location>
        <begin position="226"/>
        <end position="228"/>
    </location>
</feature>
<keyword evidence="1 2" id="KW-0443">Lipid metabolism</keyword>
<evidence type="ECO:0000313" key="5">
    <source>
        <dbReference type="EMBL" id="ELT94485.1"/>
    </source>
</evidence>
<sequence length="514" mass="57773">MGCVFGGHHGRDKPTEQEDREIRGFIANGKAQGDWFEPTGTADYPFQNLIFSGGGVKGYTYVGSCYALEDSGVMKNIKRVAGTSAGAICAGLLAVGATAQEIADVFKCDIKWLFHDQQCACCCGLPKMLSSAYGVHPAKRFLKIYGEHIAAKVGNPDITFGELYEKYGRELCIVVTNLTRMQSEYCHPKTTPDMPIRTAVRMSMSFPLVYKAMKYKVNGVESLYTDGGVLDQYPIHCFDGPKLDLNVSCSEATDENENMDKSDDFSSLPFNDKSLGLYVVSEKALDYKIWKSLFEKELPCKPTYLPDTKLARAKLKAELSNRKRSDKAFNKKEYLGDLKSGATLEDEMEAVNLDHYQIHNKSLVDIRSFPEYFVTTLETLLVSQRKLHIRVYIIHVVINTEQLDPFTFATAINLHECCFTFLHPCDADRTVAINCGYIATNDYDIEPGDREFMIRQGYAHTMRFLQEHIHRTTDGPHPPLRRTRTEPANLSNGHFGNGLRRTTSEIPNTAESEM</sequence>
<evidence type="ECO:0000256" key="2">
    <source>
        <dbReference type="PROSITE-ProRule" id="PRU01161"/>
    </source>
</evidence>
<dbReference type="EnsemblMetazoa" id="CapteT225908">
    <property type="protein sequence ID" value="CapteP225908"/>
    <property type="gene ID" value="CapteG225908"/>
</dbReference>
<protein>
    <recommendedName>
        <fullName evidence="4">PNPLA domain-containing protein</fullName>
    </recommendedName>
</protein>
<evidence type="ECO:0000256" key="3">
    <source>
        <dbReference type="SAM" id="MobiDB-lite"/>
    </source>
</evidence>
<reference evidence="7" key="1">
    <citation type="submission" date="2012-12" db="EMBL/GenBank/DDBJ databases">
        <authorList>
            <person name="Hellsten U."/>
            <person name="Grimwood J."/>
            <person name="Chapman J.A."/>
            <person name="Shapiro H."/>
            <person name="Aerts A."/>
            <person name="Otillar R.P."/>
            <person name="Terry A.Y."/>
            <person name="Boore J.L."/>
            <person name="Simakov O."/>
            <person name="Marletaz F."/>
            <person name="Cho S.-J."/>
            <person name="Edsinger-Gonzales E."/>
            <person name="Havlak P."/>
            <person name="Kuo D.-H."/>
            <person name="Larsson T."/>
            <person name="Lv J."/>
            <person name="Arendt D."/>
            <person name="Savage R."/>
            <person name="Osoegawa K."/>
            <person name="de Jong P."/>
            <person name="Lindberg D.R."/>
            <person name="Seaver E.C."/>
            <person name="Weisblat D.A."/>
            <person name="Putnam N.H."/>
            <person name="Grigoriev I.V."/>
            <person name="Rokhsar D.S."/>
        </authorList>
    </citation>
    <scope>NUCLEOTIDE SEQUENCE</scope>
    <source>
        <strain evidence="7">I ESC-2004</strain>
    </source>
</reference>
<feature type="active site" description="Nucleophile" evidence="2">
    <location>
        <position position="84"/>
    </location>
</feature>
<dbReference type="HOGENOM" id="CLU_028564_1_0_1"/>
<dbReference type="Gene3D" id="3.40.1090.10">
    <property type="entry name" value="Cytosolic phospholipase A2 catalytic domain"/>
    <property type="match status" value="2"/>
</dbReference>
<dbReference type="InterPro" id="IPR002641">
    <property type="entry name" value="PNPLA_dom"/>
</dbReference>
<dbReference type="PANTHER" id="PTHR46394:SF1">
    <property type="entry name" value="PNPLA DOMAIN-CONTAINING PROTEIN"/>
    <property type="match status" value="1"/>
</dbReference>
<feature type="region of interest" description="Disordered" evidence="3">
    <location>
        <begin position="471"/>
        <end position="514"/>
    </location>
</feature>
<dbReference type="CDD" id="cd07207">
    <property type="entry name" value="Pat_ExoU_VipD_like"/>
    <property type="match status" value="1"/>
</dbReference>
<feature type="short sequence motif" description="GXSXG" evidence="2">
    <location>
        <begin position="82"/>
        <end position="86"/>
    </location>
</feature>
<gene>
    <name evidence="5" type="ORF">CAPTEDRAFT_225908</name>
</gene>
<dbReference type="AlphaFoldDB" id="R7TTZ2"/>
<accession>R7TTZ2</accession>
<feature type="active site" description="Proton acceptor" evidence="2">
    <location>
        <position position="226"/>
    </location>
</feature>
<feature type="compositionally biased region" description="Polar residues" evidence="3">
    <location>
        <begin position="486"/>
        <end position="514"/>
    </location>
</feature>
<dbReference type="Proteomes" id="UP000014760">
    <property type="component" value="Unassembled WGS sequence"/>
</dbReference>
<dbReference type="EMBL" id="AMQN01012258">
    <property type="status" value="NOT_ANNOTATED_CDS"/>
    <property type="molecule type" value="Genomic_DNA"/>
</dbReference>
<reference evidence="5 7" key="2">
    <citation type="journal article" date="2013" name="Nature">
        <title>Insights into bilaterian evolution from three spiralian genomes.</title>
        <authorList>
            <person name="Simakov O."/>
            <person name="Marletaz F."/>
            <person name="Cho S.J."/>
            <person name="Edsinger-Gonzales E."/>
            <person name="Havlak P."/>
            <person name="Hellsten U."/>
            <person name="Kuo D.H."/>
            <person name="Larsson T."/>
            <person name="Lv J."/>
            <person name="Arendt D."/>
            <person name="Savage R."/>
            <person name="Osoegawa K."/>
            <person name="de Jong P."/>
            <person name="Grimwood J."/>
            <person name="Chapman J.A."/>
            <person name="Shapiro H."/>
            <person name="Aerts A."/>
            <person name="Otillar R.P."/>
            <person name="Terry A.Y."/>
            <person name="Boore J.L."/>
            <person name="Grigoriev I.V."/>
            <person name="Lindberg D.R."/>
            <person name="Seaver E.C."/>
            <person name="Weisblat D.A."/>
            <person name="Putnam N.H."/>
            <person name="Rokhsar D.S."/>
        </authorList>
    </citation>
    <scope>NUCLEOTIDE SEQUENCE</scope>
    <source>
        <strain evidence="5 7">I ESC-2004</strain>
    </source>
</reference>
<evidence type="ECO:0000313" key="6">
    <source>
        <dbReference type="EnsemblMetazoa" id="CapteP225908"/>
    </source>
</evidence>
<reference evidence="6" key="3">
    <citation type="submission" date="2015-06" db="UniProtKB">
        <authorList>
            <consortium name="EnsemblMetazoa"/>
        </authorList>
    </citation>
    <scope>IDENTIFICATION</scope>
</reference>
<dbReference type="STRING" id="283909.R7TTZ2"/>